<reference evidence="1" key="1">
    <citation type="journal article" date="2021" name="Virus Evol.">
        <title>The discovery, distribution and diversity of DNA viruses associated with Drosophila melanogaster in Europe.</title>
        <authorList>
            <person name="Wallace M.A."/>
            <person name="Coffman K.A."/>
            <person name="Gilbert C."/>
            <person name="Ravindran S."/>
            <person name="Albery G.F."/>
            <person name="Abbott J."/>
            <person name="Argyridou E."/>
            <person name="Bellosta P."/>
            <person name="Betancourt A.J."/>
            <person name="Colinet H."/>
            <person name="Eric K."/>
            <person name="Glaser-Schmitt A."/>
            <person name="Grath S."/>
            <person name="Jelic M."/>
            <person name="Kankare M."/>
            <person name="Kozeretska I."/>
            <person name="Loeschcke V."/>
            <person name="Montchamp-Moreau C."/>
            <person name="Ometto L."/>
            <person name="Onder B.S."/>
            <person name="Orengo D.J."/>
            <person name="Parsch J."/>
            <person name="Pascual M."/>
            <person name="Patenkovic A."/>
            <person name="Puerma E."/>
            <person name="Ritchie M.G."/>
            <person name="Rota-Stabelli O."/>
            <person name="Schou M.F."/>
            <person name="Serga S.V."/>
            <person name="Stamenkovic-Radak M."/>
            <person name="Tanaskovic M."/>
            <person name="Veselinovic M.S."/>
            <person name="Vieira J."/>
            <person name="Vieira C.P."/>
            <person name="Kapun M."/>
            <person name="Flatt T."/>
            <person name="Gonzalez J."/>
            <person name="Staubach F."/>
            <person name="Obbard D.J."/>
        </authorList>
    </citation>
    <scope>NUCLEOTIDE SEQUENCE</scope>
    <source>
        <strain evidence="1">AV-1/UA/Cho/15/26/Pool</strain>
    </source>
</reference>
<proteinExistence type="predicted"/>
<accession>A0A7D4VHU3</accession>
<protein>
    <submittedName>
        <fullName evidence="1">Uncharacterized protein</fullName>
    </submittedName>
</protein>
<dbReference type="EMBL" id="MT496847">
    <property type="protein sequence ID" value="QKS69566.1"/>
    <property type="molecule type" value="Genomic_DNA"/>
</dbReference>
<evidence type="ECO:0000313" key="1">
    <source>
        <dbReference type="EMBL" id="QKS69566.1"/>
    </source>
</evidence>
<organism evidence="1">
    <name type="scientific">Drosophila-associated adintovirus 1</name>
    <dbReference type="NCBI Taxonomy" id="2744816"/>
    <lineage>
        <taxon>Viruses</taxon>
        <taxon>Varidnaviria</taxon>
        <taxon>Bamfordvirae</taxon>
        <taxon>Preplasmiviricota</taxon>
        <taxon>Polisuviricotina</taxon>
        <taxon>Polintoviricetes</taxon>
        <taxon>Orthopolintovirales</taxon>
        <taxon>Adintoviridae</taxon>
    </lineage>
</organism>
<name>A0A7D4VHU3_9VIRU</name>
<dbReference type="Proteomes" id="UP001238527">
    <property type="component" value="Segment"/>
</dbReference>
<sequence length="161" mass="18527">MNNLDSFFVTVLSNNSLNVYPDNVQCAFTNMVNISQNIGENWEVGISEIYLNDLPANEVLVVVDNRKTMHTMNRGLIFIYTDIIKPRCVGDKTTRCLRVLLHNGIAKMMQFKNIEYYQIENCHIRDISILMSDSSGYKIPFKPSAIPIYVTLHFRKKCSIL</sequence>